<organism evidence="1 2">
    <name type="scientific">Naganishia onofrii</name>
    <dbReference type="NCBI Taxonomy" id="1851511"/>
    <lineage>
        <taxon>Eukaryota</taxon>
        <taxon>Fungi</taxon>
        <taxon>Dikarya</taxon>
        <taxon>Basidiomycota</taxon>
        <taxon>Agaricomycotina</taxon>
        <taxon>Tremellomycetes</taxon>
        <taxon>Filobasidiales</taxon>
        <taxon>Filobasidiaceae</taxon>
        <taxon>Naganishia</taxon>
    </lineage>
</organism>
<protein>
    <submittedName>
        <fullName evidence="1">Uncharacterized protein</fullName>
    </submittedName>
</protein>
<evidence type="ECO:0000313" key="2">
    <source>
        <dbReference type="Proteomes" id="UP001234202"/>
    </source>
</evidence>
<keyword evidence="2" id="KW-1185">Reference proteome</keyword>
<gene>
    <name evidence="1" type="ORF">QFC24_004467</name>
</gene>
<dbReference type="EMBL" id="JASBWV010000016">
    <property type="protein sequence ID" value="KAJ9121885.1"/>
    <property type="molecule type" value="Genomic_DNA"/>
</dbReference>
<proteinExistence type="predicted"/>
<sequence length="188" mass="20758">MNAGTDEKTQNGGQNSGEQIGNREQDDLGEVMKLDGILDEMFKSLETAYTDRPTATQALARLNWKNAKKPVHEWDLLYQKAVASYGPALQNILGNRVGALNKTFKVANISGIKRVKDITLEKRVKNKLDIIQKADRGNKAYSLSAGEIMKILTYHVKWETEADDALPGAGDEGMGDRRHRSGSLDTIA</sequence>
<name>A0ACC2XCY3_9TREE</name>
<reference evidence="1" key="1">
    <citation type="submission" date="2023-04" db="EMBL/GenBank/DDBJ databases">
        <title>Draft Genome sequencing of Naganishia species isolated from polar environments using Oxford Nanopore Technology.</title>
        <authorList>
            <person name="Leo P."/>
            <person name="Venkateswaran K."/>
        </authorList>
    </citation>
    <scope>NUCLEOTIDE SEQUENCE</scope>
    <source>
        <strain evidence="1">DBVPG 5303</strain>
    </source>
</reference>
<evidence type="ECO:0000313" key="1">
    <source>
        <dbReference type="EMBL" id="KAJ9121885.1"/>
    </source>
</evidence>
<accession>A0ACC2XCY3</accession>
<comment type="caution">
    <text evidence="1">The sequence shown here is derived from an EMBL/GenBank/DDBJ whole genome shotgun (WGS) entry which is preliminary data.</text>
</comment>
<dbReference type="Proteomes" id="UP001234202">
    <property type="component" value="Unassembled WGS sequence"/>
</dbReference>